<organism evidence="2 3">
    <name type="scientific">Streptomyces osmaniensis</name>
    <dbReference type="NCBI Taxonomy" id="593134"/>
    <lineage>
        <taxon>Bacteria</taxon>
        <taxon>Bacillati</taxon>
        <taxon>Actinomycetota</taxon>
        <taxon>Actinomycetes</taxon>
        <taxon>Kitasatosporales</taxon>
        <taxon>Streptomycetaceae</taxon>
        <taxon>Streptomyces</taxon>
    </lineage>
</organism>
<evidence type="ECO:0000313" key="3">
    <source>
        <dbReference type="Proteomes" id="UP001500707"/>
    </source>
</evidence>
<name>A0ABP6YR60_9ACTN</name>
<feature type="region of interest" description="Disordered" evidence="1">
    <location>
        <begin position="1"/>
        <end position="26"/>
    </location>
</feature>
<accession>A0ABP6YR60</accession>
<dbReference type="EMBL" id="BAABCE010000023">
    <property type="protein sequence ID" value="GAA3587960.1"/>
    <property type="molecule type" value="Genomic_DNA"/>
</dbReference>
<protein>
    <submittedName>
        <fullName evidence="2">Uncharacterized protein</fullName>
    </submittedName>
</protein>
<evidence type="ECO:0000313" key="2">
    <source>
        <dbReference type="EMBL" id="GAA3587960.1"/>
    </source>
</evidence>
<keyword evidence="3" id="KW-1185">Reference proteome</keyword>
<proteinExistence type="predicted"/>
<gene>
    <name evidence="2" type="ORF">GCM10022295_81880</name>
</gene>
<comment type="caution">
    <text evidence="2">The sequence shown here is derived from an EMBL/GenBank/DDBJ whole genome shotgun (WGS) entry which is preliminary data.</text>
</comment>
<evidence type="ECO:0000256" key="1">
    <source>
        <dbReference type="SAM" id="MobiDB-lite"/>
    </source>
</evidence>
<sequence length="96" mass="10916">MRSAAWDARAETQPEDPDHPSRPITLSISGERKVWVGDQVHDGIADREGIITDAKGGMYVLRPVFTWAGTWTAPDDKEMTLTLSREQRPRRRREEG</sequence>
<reference evidence="3" key="1">
    <citation type="journal article" date="2019" name="Int. J. Syst. Evol. Microbiol.">
        <title>The Global Catalogue of Microorganisms (GCM) 10K type strain sequencing project: providing services to taxonomists for standard genome sequencing and annotation.</title>
        <authorList>
            <consortium name="The Broad Institute Genomics Platform"/>
            <consortium name="The Broad Institute Genome Sequencing Center for Infectious Disease"/>
            <person name="Wu L."/>
            <person name="Ma J."/>
        </authorList>
    </citation>
    <scope>NUCLEOTIDE SEQUENCE [LARGE SCALE GENOMIC DNA]</scope>
    <source>
        <strain evidence="3">JCM 17656</strain>
    </source>
</reference>
<dbReference type="Proteomes" id="UP001500707">
    <property type="component" value="Unassembled WGS sequence"/>
</dbReference>
<feature type="compositionally biased region" description="Basic and acidic residues" evidence="1">
    <location>
        <begin position="8"/>
        <end position="21"/>
    </location>
</feature>